<evidence type="ECO:0000313" key="4">
    <source>
        <dbReference type="Proteomes" id="UP000824120"/>
    </source>
</evidence>
<dbReference type="Gene3D" id="1.10.10.10">
    <property type="entry name" value="Winged helix-like DNA-binding domain superfamily/Winged helix DNA-binding domain"/>
    <property type="match status" value="1"/>
</dbReference>
<protein>
    <recommendedName>
        <fullName evidence="5">NB-ARC domain-containing protein</fullName>
    </recommendedName>
</protein>
<dbReference type="InterPro" id="IPR042197">
    <property type="entry name" value="Apaf_helical"/>
</dbReference>
<dbReference type="InterPro" id="IPR027417">
    <property type="entry name" value="P-loop_NTPase"/>
</dbReference>
<dbReference type="GO" id="GO:0016020">
    <property type="term" value="C:membrane"/>
    <property type="evidence" value="ECO:0007669"/>
    <property type="project" value="UniProtKB-SubCell"/>
</dbReference>
<evidence type="ECO:0000256" key="2">
    <source>
        <dbReference type="ARBA" id="ARBA00022614"/>
    </source>
</evidence>
<keyword evidence="2" id="KW-0433">Leucine-rich repeat</keyword>
<organism evidence="3 4">
    <name type="scientific">Solanum commersonii</name>
    <name type="common">Commerson's wild potato</name>
    <name type="synonym">Commerson's nightshade</name>
    <dbReference type="NCBI Taxonomy" id="4109"/>
    <lineage>
        <taxon>Eukaryota</taxon>
        <taxon>Viridiplantae</taxon>
        <taxon>Streptophyta</taxon>
        <taxon>Embryophyta</taxon>
        <taxon>Tracheophyta</taxon>
        <taxon>Spermatophyta</taxon>
        <taxon>Magnoliopsida</taxon>
        <taxon>eudicotyledons</taxon>
        <taxon>Gunneridae</taxon>
        <taxon>Pentapetalae</taxon>
        <taxon>asterids</taxon>
        <taxon>lamiids</taxon>
        <taxon>Solanales</taxon>
        <taxon>Solanaceae</taxon>
        <taxon>Solanoideae</taxon>
        <taxon>Solaneae</taxon>
        <taxon>Solanum</taxon>
    </lineage>
</organism>
<dbReference type="InterPro" id="IPR044974">
    <property type="entry name" value="Disease_R_plants"/>
</dbReference>
<dbReference type="AlphaFoldDB" id="A0A9J5XB09"/>
<dbReference type="InterPro" id="IPR036388">
    <property type="entry name" value="WH-like_DNA-bd_sf"/>
</dbReference>
<dbReference type="GO" id="GO:0043531">
    <property type="term" value="F:ADP binding"/>
    <property type="evidence" value="ECO:0007669"/>
    <property type="project" value="InterPro"/>
</dbReference>
<keyword evidence="4" id="KW-1185">Reference proteome</keyword>
<dbReference type="PANTHER" id="PTHR23155:SF1228">
    <property type="entry name" value="NB-ARC DOMAIN CONTAINING PROTEIN, EXPRESSED"/>
    <property type="match status" value="1"/>
</dbReference>
<gene>
    <name evidence="3" type="ORF">H5410_045249</name>
</gene>
<sequence>MLRKSLLRKRYFIVLDDMWDDMARDDLRLSLAMKVGEYVTHHTNPYFHLSLALKESWELLQKKVFRKEACPFELHNVSLEVSRRCKGLSLVVILVADIIKRKMEESWWHEPCFLYMGMFPEDHTISASKLTNLWIAVKGNYNNFKLSNNELSEIASKLGKPFHQHLRLLRMTMIKGEVSNWNSFSQFTKLRLLKLEGSHMVKIKDHNM</sequence>
<comment type="similarity">
    <text evidence="1">Belongs to the disease resistance NB-LRR family.</text>
</comment>
<dbReference type="GO" id="GO:0098542">
    <property type="term" value="P:defense response to other organism"/>
    <property type="evidence" value="ECO:0007669"/>
    <property type="project" value="TreeGrafter"/>
</dbReference>
<accession>A0A9J5XB09</accession>
<name>A0A9J5XB09_SOLCO</name>
<feature type="non-terminal residue" evidence="3">
    <location>
        <position position="1"/>
    </location>
</feature>
<dbReference type="SUPFAM" id="SSF52540">
    <property type="entry name" value="P-loop containing nucleoside triphosphate hydrolases"/>
    <property type="match status" value="1"/>
</dbReference>
<evidence type="ECO:0000313" key="3">
    <source>
        <dbReference type="EMBL" id="KAG5584815.1"/>
    </source>
</evidence>
<dbReference type="GO" id="GO:0005524">
    <property type="term" value="F:ATP binding"/>
    <property type="evidence" value="ECO:0007669"/>
    <property type="project" value="UniProtKB-KW"/>
</dbReference>
<dbReference type="Gene3D" id="1.10.8.430">
    <property type="entry name" value="Helical domain of apoptotic protease-activating factors"/>
    <property type="match status" value="1"/>
</dbReference>
<dbReference type="PANTHER" id="PTHR23155">
    <property type="entry name" value="DISEASE RESISTANCE PROTEIN RP"/>
    <property type="match status" value="1"/>
</dbReference>
<evidence type="ECO:0008006" key="5">
    <source>
        <dbReference type="Google" id="ProtNLM"/>
    </source>
</evidence>
<reference evidence="3 4" key="1">
    <citation type="submission" date="2020-09" db="EMBL/GenBank/DDBJ databases">
        <title>De no assembly of potato wild relative species, Solanum commersonii.</title>
        <authorList>
            <person name="Cho K."/>
        </authorList>
    </citation>
    <scope>NUCLEOTIDE SEQUENCE [LARGE SCALE GENOMIC DNA]</scope>
    <source>
        <strain evidence="3">LZ3.2</strain>
        <tissue evidence="3">Leaf</tissue>
    </source>
</reference>
<dbReference type="Proteomes" id="UP000824120">
    <property type="component" value="Chromosome 9"/>
</dbReference>
<evidence type="ECO:0000256" key="1">
    <source>
        <dbReference type="ARBA" id="ARBA00008894"/>
    </source>
</evidence>
<comment type="caution">
    <text evidence="3">The sequence shown here is derived from an EMBL/GenBank/DDBJ whole genome shotgun (WGS) entry which is preliminary data.</text>
</comment>
<dbReference type="OrthoDB" id="1288760at2759"/>
<proteinExistence type="inferred from homology"/>
<dbReference type="EMBL" id="JACXVP010000009">
    <property type="protein sequence ID" value="KAG5584815.1"/>
    <property type="molecule type" value="Genomic_DNA"/>
</dbReference>